<accession>A0A4P8D7T3</accession>
<dbReference type="InterPro" id="IPR043603">
    <property type="entry name" value="Phlebo_G2_C"/>
</dbReference>
<keyword evidence="11" id="KW-1161">Viral attachment to host cell</keyword>
<feature type="domain" description="Phlebovirus glycoprotein G2 C-terminal" evidence="27">
    <location>
        <begin position="1099"/>
        <end position="1252"/>
    </location>
</feature>
<feature type="transmembrane region" description="Helical" evidence="24">
    <location>
        <begin position="647"/>
        <end position="665"/>
    </location>
</feature>
<keyword evidence="19" id="KW-1038">Host endoplasmic reticulum</keyword>
<evidence type="ECO:0000256" key="4">
    <source>
        <dbReference type="ARBA" id="ARBA00015294"/>
    </source>
</evidence>
<feature type="compositionally biased region" description="Acidic residues" evidence="23">
    <location>
        <begin position="163"/>
        <end position="174"/>
    </location>
</feature>
<dbReference type="GeneID" id="65246753"/>
<feature type="domain" description="Phlebovirus glycoprotein G1" evidence="25">
    <location>
        <begin position="225"/>
        <end position="759"/>
    </location>
</feature>
<keyword evidence="10" id="KW-0732">Signal</keyword>
<keyword evidence="12" id="KW-1040">Host Golgi apparatus</keyword>
<evidence type="ECO:0000256" key="7">
    <source>
        <dbReference type="ARBA" id="ARBA00022581"/>
    </source>
</evidence>
<dbReference type="Pfam" id="PF07243">
    <property type="entry name" value="Phlebovirus_G1"/>
    <property type="match status" value="1"/>
</dbReference>
<feature type="region of interest" description="Disordered" evidence="23">
    <location>
        <begin position="151"/>
        <end position="193"/>
    </location>
</feature>
<dbReference type="InterPro" id="IPR009878">
    <property type="entry name" value="Phlebovirus_G2_fusion"/>
</dbReference>
<keyword evidence="7" id="KW-0945">Host-virus interaction</keyword>
<keyword evidence="18" id="KW-0325">Glycoprotein</keyword>
<proteinExistence type="inferred from homology"/>
<feature type="domain" description="Phlebovirus glycoprotein G2 fusion" evidence="26">
    <location>
        <begin position="762"/>
        <end position="1077"/>
    </location>
</feature>
<feature type="transmembrane region" description="Helical" evidence="24">
    <location>
        <begin position="686"/>
        <end position="704"/>
    </location>
</feature>
<dbReference type="Gene3D" id="2.60.98.50">
    <property type="match status" value="3"/>
</dbReference>
<evidence type="ECO:0000256" key="16">
    <source>
        <dbReference type="ARBA" id="ARBA00023136"/>
    </source>
</evidence>
<evidence type="ECO:0000313" key="29">
    <source>
        <dbReference type="Proteomes" id="UP000500837"/>
    </source>
</evidence>
<keyword evidence="15 24" id="KW-1133">Transmembrane helix</keyword>
<keyword evidence="5" id="KW-1168">Fusion of virus membrane with host membrane</keyword>
<evidence type="ECO:0000256" key="23">
    <source>
        <dbReference type="SAM" id="MobiDB-lite"/>
    </source>
</evidence>
<keyword evidence="6" id="KW-1170">Fusion of virus membrane with host endosomal membrane</keyword>
<evidence type="ECO:0000256" key="8">
    <source>
        <dbReference type="ARBA" id="ARBA00022595"/>
    </source>
</evidence>
<evidence type="ECO:0000256" key="18">
    <source>
        <dbReference type="ARBA" id="ARBA00023180"/>
    </source>
</evidence>
<evidence type="ECO:0000256" key="14">
    <source>
        <dbReference type="ARBA" id="ARBA00022870"/>
    </source>
</evidence>
<dbReference type="Pfam" id="PF07245">
    <property type="entry name" value="Phlebovirus_G2"/>
    <property type="match status" value="1"/>
</dbReference>
<keyword evidence="13" id="KW-0946">Virion</keyword>
<feature type="compositionally biased region" description="Low complexity" evidence="23">
    <location>
        <begin position="175"/>
        <end position="189"/>
    </location>
</feature>
<dbReference type="KEGG" id="vg:65246753"/>
<dbReference type="GO" id="GO:0044178">
    <property type="term" value="C:host cell Golgi membrane"/>
    <property type="evidence" value="ECO:0007669"/>
    <property type="project" value="UniProtKB-SubCell"/>
</dbReference>
<dbReference type="Gene3D" id="2.60.40.3770">
    <property type="match status" value="1"/>
</dbReference>
<reference evidence="28 29" key="1">
    <citation type="submission" date="2018-12" db="EMBL/GenBank/DDBJ databases">
        <authorList>
            <person name="Hughes H.R."/>
            <person name="Russell B.J."/>
            <person name="Lambert A.J."/>
        </authorList>
    </citation>
    <scope>NUCLEOTIDE SEQUENCE [LARGE SCALE GENOMIC DNA]</scope>
    <source>
        <strain evidence="28">Original</strain>
    </source>
</reference>
<evidence type="ECO:0000256" key="10">
    <source>
        <dbReference type="ARBA" id="ARBA00022729"/>
    </source>
</evidence>
<evidence type="ECO:0000259" key="25">
    <source>
        <dbReference type="Pfam" id="PF07243"/>
    </source>
</evidence>
<evidence type="ECO:0000256" key="24">
    <source>
        <dbReference type="SAM" id="Phobius"/>
    </source>
</evidence>
<evidence type="ECO:0000256" key="13">
    <source>
        <dbReference type="ARBA" id="ARBA00022844"/>
    </source>
</evidence>
<evidence type="ECO:0000256" key="9">
    <source>
        <dbReference type="ARBA" id="ARBA00022692"/>
    </source>
</evidence>
<dbReference type="Pfam" id="PF19019">
    <property type="entry name" value="Phlebo_G2_C"/>
    <property type="match status" value="1"/>
</dbReference>
<evidence type="ECO:0000313" key="28">
    <source>
        <dbReference type="EMBL" id="QCI62750.1"/>
    </source>
</evidence>
<dbReference type="GO" id="GO:0044167">
    <property type="term" value="C:host cell endoplasmic reticulum membrane"/>
    <property type="evidence" value="ECO:0007669"/>
    <property type="project" value="UniProtKB-SubCell"/>
</dbReference>
<dbReference type="GO" id="GO:0019062">
    <property type="term" value="P:virion attachment to host cell"/>
    <property type="evidence" value="ECO:0007669"/>
    <property type="project" value="UniProtKB-KW"/>
</dbReference>
<evidence type="ECO:0000256" key="11">
    <source>
        <dbReference type="ARBA" id="ARBA00022804"/>
    </source>
</evidence>
<dbReference type="EMBL" id="MK330772">
    <property type="protein sequence ID" value="QCI62750.1"/>
    <property type="molecule type" value="Viral_cRNA"/>
</dbReference>
<dbReference type="RefSeq" id="YP_010086096.1">
    <property type="nucleotide sequence ID" value="NC_055323.1"/>
</dbReference>
<dbReference type="GO" id="GO:0046718">
    <property type="term" value="P:symbiont entry into host cell"/>
    <property type="evidence" value="ECO:0007669"/>
    <property type="project" value="UniProtKB-KW"/>
</dbReference>
<keyword evidence="16 24" id="KW-0472">Membrane</keyword>
<evidence type="ECO:0000256" key="17">
    <source>
        <dbReference type="ARBA" id="ARBA00023157"/>
    </source>
</evidence>
<evidence type="ECO:0000256" key="6">
    <source>
        <dbReference type="ARBA" id="ARBA00022510"/>
    </source>
</evidence>
<dbReference type="Proteomes" id="UP000500837">
    <property type="component" value="Genome"/>
</dbReference>
<comment type="subcellular location">
    <subcellularLocation>
        <location evidence="1">Host Golgi apparatus membrane</location>
        <topology evidence="1">Single-pass type I membrane protein</topology>
    </subcellularLocation>
    <subcellularLocation>
        <location evidence="2">Host endoplasmic reticulum membrane</location>
        <topology evidence="2">Single-pass type I membrane protein</topology>
    </subcellularLocation>
    <subcellularLocation>
        <location evidence="3">Virion membrane</location>
        <topology evidence="3">Single-pass type I membrane protein</topology>
    </subcellularLocation>
</comment>
<dbReference type="GO" id="GO:0039654">
    <property type="term" value="P:fusion of virus membrane with host endosome membrane"/>
    <property type="evidence" value="ECO:0007669"/>
    <property type="project" value="UniProtKB-KW"/>
</dbReference>
<keyword evidence="8" id="KW-1162">Viral penetration into host cytoplasm</keyword>
<evidence type="ECO:0000256" key="15">
    <source>
        <dbReference type="ARBA" id="ARBA00022989"/>
    </source>
</evidence>
<organism evidence="28 29">
    <name type="scientific">Itaporanga virus</name>
    <dbReference type="NCBI Taxonomy" id="629735"/>
    <lineage>
        <taxon>Viruses</taxon>
        <taxon>Riboviria</taxon>
        <taxon>Orthornavirae</taxon>
        <taxon>Negarnaviricota</taxon>
        <taxon>Polyploviricotina</taxon>
        <taxon>Bunyaviricetes</taxon>
        <taxon>Hareavirales</taxon>
        <taxon>Phenuiviridae</taxon>
        <taxon>Phlebovirus</taxon>
        <taxon>Phlebovirus itaporangaense</taxon>
    </lineage>
</organism>
<dbReference type="GO" id="GO:0055036">
    <property type="term" value="C:virion membrane"/>
    <property type="evidence" value="ECO:0007669"/>
    <property type="project" value="UniProtKB-SubCell"/>
</dbReference>
<keyword evidence="14" id="KW-1043">Host membrane</keyword>
<dbReference type="InterPro" id="IPR010826">
    <property type="entry name" value="Phlebovirus_G1"/>
</dbReference>
<evidence type="ECO:0000256" key="22">
    <source>
        <dbReference type="ARBA" id="ARBA00033745"/>
    </source>
</evidence>
<keyword evidence="20" id="KW-1160">Virus entry into host cell</keyword>
<evidence type="ECO:0000256" key="1">
    <source>
        <dbReference type="ARBA" id="ARBA00004244"/>
    </source>
</evidence>
<name>A0A4P8D7T3_9VIRU</name>
<evidence type="ECO:0000256" key="2">
    <source>
        <dbReference type="ARBA" id="ARBA00004482"/>
    </source>
</evidence>
<evidence type="ECO:0000256" key="20">
    <source>
        <dbReference type="ARBA" id="ARBA00023296"/>
    </source>
</evidence>
<evidence type="ECO:0000256" key="3">
    <source>
        <dbReference type="ARBA" id="ARBA00004563"/>
    </source>
</evidence>
<dbReference type="GO" id="GO:0016020">
    <property type="term" value="C:membrane"/>
    <property type="evidence" value="ECO:0007669"/>
    <property type="project" value="InterPro"/>
</dbReference>
<keyword evidence="17" id="KW-1015">Disulfide bond</keyword>
<evidence type="ECO:0000256" key="12">
    <source>
        <dbReference type="ARBA" id="ARBA00022812"/>
    </source>
</evidence>
<evidence type="ECO:0000259" key="26">
    <source>
        <dbReference type="Pfam" id="PF07245"/>
    </source>
</evidence>
<comment type="similarity">
    <text evidence="22">Belongs to the phlebovirus envelope glycoprotein family.</text>
</comment>
<evidence type="ECO:0000259" key="27">
    <source>
        <dbReference type="Pfam" id="PF19019"/>
    </source>
</evidence>
<evidence type="ECO:0000256" key="19">
    <source>
        <dbReference type="ARBA" id="ARBA00023184"/>
    </source>
</evidence>
<feature type="transmembrane region" description="Helical" evidence="24">
    <location>
        <begin position="1234"/>
        <end position="1256"/>
    </location>
</feature>
<keyword evidence="9 24" id="KW-0812">Transmembrane</keyword>
<evidence type="ECO:0000256" key="5">
    <source>
        <dbReference type="ARBA" id="ARBA00022506"/>
    </source>
</evidence>
<protein>
    <recommendedName>
        <fullName evidence="4">Envelopment polyprotein</fullName>
    </recommendedName>
    <alternativeName>
        <fullName evidence="21">M polyprotein</fullName>
    </alternativeName>
</protein>
<keyword evidence="29" id="KW-1185">Reference proteome</keyword>
<sequence length="1266" mass="138295">MFLRAIIILTIISEAASLLSLKVFSDSGESGVCFSDETDQSVLTDYLYREILAKRVVVELCYLSRGESFKNLNSTAVGTIIRTILHTELSTVQCLSDDFETSGLIVKKEPPFIPGPSSIIDCTDHRLLSLLITNLGPRSQRGSHRVLGVITEKPKAKPTTPSVEEEEEEEEEEVSNTTSVTPVPTTTTTRAPLLRKMGSPPLIATIMLLFQLSGLKEVLIDLKSHNRNRPGSGTNTLETSDDACKRTSYSMPCFNFDILQTELFPFTQSFISHYTLLEAQADKVVTKVDSSPCTIPNSSDSDSCRTGMIPYPNKCPFGFNGFHFIDNVGKLFAAKCAADHAISPDCKFCYKPKTGAQDIVVKGSSFSFQDAVCQKTSDEGPRAQPKLRGFCKIADKVIKTCKAPARMVEKMAFVSFTGKKYYLENLIIRQRQNSSGENFRCYIHTGEATGDVIAQGHRITHADPTKCKAVDSSQAILCSGDSIFCSHYNCEMNKPQAHCFYDPGSGPVEILIGGAWMMPNCFGYEYASVERENPPMPDPVQEGCPSCVTNCEVDGITIRTTGPQISSATACHHGFCRSIAQKSSTTIKMPYPGMSASRGGDIGVHISHEGSTPSAHIKVHCPPRDSCEAHNCIVCYRGLINYQCHTLLSFFVVSSLLVSASWVALYVTWRVLKVAKLMPARFKSPIVWLSFLIRWIFRSLGFLIKKSFQKLSERIGWDGQAHRNDVEAGPAVVYHGGQVGLRPIQRTFFLIAVLLISSCDSCANTELASSKISSCLLKGSNVVCSLRGSVILKAGPIGSESCLLVKNTASTQVKHISIKTVSSELVCREGQSFWTGLYTPKCISSHRCHLVSDCTGFRCREWNNRTISKEFAGVAESDGLTDNQCFESCGGIGCGCFNINPSCIFVHSKLYPVKGKALRVFDCVDWVHRLNLEVRYPSGNTEKVVLNSLGTKITEWGSLSLELDSEGMKASDSISFIDGKELGFGIVDEQISRVPRSGFLGEVRCASEAAAVSAHSSCITVPDLVRYKAGGSKVECTTNMVNPFTVLEKGALPQTRGKLTYTSSMDKTTVQAHNSGNVNALLHLELDDYEISFESTVSTCSLSLVNISGCYSCNPGAQLCFRSTCSPKGLIYVNDDSSNLHLVVPSDTSPIESCVIGHFNSPEIDIRAEYSCGGESKPVDIKGTLISHFDVDDRVTQGGSSVSVNSKESEWSFGEWSFGLLSWLGGPLKAILKIGFFILISIVAVYVCYRVALLIIDKATKRSKSQ</sequence>
<evidence type="ECO:0000256" key="21">
    <source>
        <dbReference type="ARBA" id="ARBA00031199"/>
    </source>
</evidence>